<organism evidence="2">
    <name type="scientific">Favella ehrenbergii</name>
    <dbReference type="NCBI Taxonomy" id="182087"/>
    <lineage>
        <taxon>Eukaryota</taxon>
        <taxon>Sar</taxon>
        <taxon>Alveolata</taxon>
        <taxon>Ciliophora</taxon>
        <taxon>Intramacronucleata</taxon>
        <taxon>Spirotrichea</taxon>
        <taxon>Choreotrichia</taxon>
        <taxon>Tintinnida</taxon>
        <taxon>Xystonellidae</taxon>
        <taxon>Favella</taxon>
    </lineage>
</organism>
<name>A0A7S3I6U3_9SPIT</name>
<accession>A0A7S3I6U3</accession>
<evidence type="ECO:0000313" key="2">
    <source>
        <dbReference type="EMBL" id="CAE0314679.1"/>
    </source>
</evidence>
<sequence>MTGYGGWNWWLFTIYFFWFQLLDSAEQGSGTFAQYYLDPENMKLDAEMHPSIAYLLGWREHRYRYYYYYPEYTPDFSLLDEDDSAADGKKGEKGGDRGRSGKQQGKRERGDADEKADADEKDAKDEGDADEDTKDE</sequence>
<feature type="compositionally biased region" description="Basic and acidic residues" evidence="1">
    <location>
        <begin position="86"/>
        <end position="115"/>
    </location>
</feature>
<feature type="region of interest" description="Disordered" evidence="1">
    <location>
        <begin position="80"/>
        <end position="136"/>
    </location>
</feature>
<gene>
    <name evidence="2" type="ORF">FEHR0123_LOCUS9605</name>
</gene>
<dbReference type="EMBL" id="HBIE01031633">
    <property type="protein sequence ID" value="CAE0314679.1"/>
    <property type="molecule type" value="Transcribed_RNA"/>
</dbReference>
<reference evidence="2" key="1">
    <citation type="submission" date="2021-01" db="EMBL/GenBank/DDBJ databases">
        <authorList>
            <person name="Corre E."/>
            <person name="Pelletier E."/>
            <person name="Niang G."/>
            <person name="Scheremetjew M."/>
            <person name="Finn R."/>
            <person name="Kale V."/>
            <person name="Holt S."/>
            <person name="Cochrane G."/>
            <person name="Meng A."/>
            <person name="Brown T."/>
            <person name="Cohen L."/>
        </authorList>
    </citation>
    <scope>NUCLEOTIDE SEQUENCE</scope>
    <source>
        <strain evidence="2">Fehren 1</strain>
    </source>
</reference>
<protein>
    <submittedName>
        <fullName evidence="2">Uncharacterized protein</fullName>
    </submittedName>
</protein>
<dbReference type="AlphaFoldDB" id="A0A7S3I6U3"/>
<proteinExistence type="predicted"/>
<feature type="compositionally biased region" description="Acidic residues" evidence="1">
    <location>
        <begin position="127"/>
        <end position="136"/>
    </location>
</feature>
<evidence type="ECO:0000256" key="1">
    <source>
        <dbReference type="SAM" id="MobiDB-lite"/>
    </source>
</evidence>